<reference evidence="1 2" key="1">
    <citation type="submission" date="2012-10" db="EMBL/GenBank/DDBJ databases">
        <authorList>
            <person name="Strain E.A."/>
            <person name="Brown E."/>
            <person name="Allard M.W."/>
            <person name="Gonzalez-Escalona N."/>
            <person name="Timme R."/>
        </authorList>
    </citation>
    <scope>NUCLEOTIDE SEQUENCE [LARGE SCALE GENOMIC DNA]</scope>
    <source>
        <strain evidence="1 2">CFSAN001627</strain>
    </source>
</reference>
<proteinExistence type="predicted"/>
<dbReference type="PATRIC" id="fig|1232189.3.peg.586"/>
<evidence type="ECO:0000313" key="2">
    <source>
        <dbReference type="Proteomes" id="UP000011944"/>
    </source>
</evidence>
<accession>M1ZZ77</accession>
<dbReference type="InterPro" id="IPR021808">
    <property type="entry name" value="DUF3383"/>
</dbReference>
<dbReference type="Proteomes" id="UP000011944">
    <property type="component" value="Unassembled WGS sequence"/>
</dbReference>
<dbReference type="AlphaFoldDB" id="M1ZZ77"/>
<organism evidence="1 2">
    <name type="scientific">Clostridium botulinum CFSAN001627</name>
    <dbReference type="NCBI Taxonomy" id="1232189"/>
    <lineage>
        <taxon>Bacteria</taxon>
        <taxon>Bacillati</taxon>
        <taxon>Bacillota</taxon>
        <taxon>Clostridia</taxon>
        <taxon>Eubacteriales</taxon>
        <taxon>Clostridiaceae</taxon>
        <taxon>Clostridium</taxon>
    </lineage>
</organism>
<sequence length="343" mass="38466">MADINVNFSDATQVISKDGFGKVLILDTERDSDYKEYDISRSIIELQKNYDPQTEVFKIANIIASQDPRPNKVAVFGKGLKSSEDKVADLIGALNLLINEHNNWYRLLCTDLDEKTIGGLSSWCEANQKMFYTQFNTAEITVDLTERNKTVLGFKKNDERLDAGMTGLALTRIPGSFTFKFKNIKGLTADIIPDSELQAVKGKNMNAYIRKFDVQDLGTAQLDEGKVASGMYIDQVESRDWVKFRIENEIAKLLMTTEKIPYDNLGIQMVVSAVDVALNDAFKNKIILGNDDGVPQFTVKYNTLDKIHIEDRKARRITGIEFQYIEAGAIHEVGVTGSVVLNL</sequence>
<evidence type="ECO:0000313" key="1">
    <source>
        <dbReference type="EMBL" id="EKN42968.1"/>
    </source>
</evidence>
<dbReference type="EMBL" id="AMXI01000197">
    <property type="protein sequence ID" value="EKN42968.1"/>
    <property type="molecule type" value="Genomic_DNA"/>
</dbReference>
<gene>
    <name evidence="1" type="ORF">CFSAN001627_03585</name>
</gene>
<comment type="caution">
    <text evidence="1">The sequence shown here is derived from an EMBL/GenBank/DDBJ whole genome shotgun (WGS) entry which is preliminary data.</text>
</comment>
<dbReference type="Pfam" id="PF11863">
    <property type="entry name" value="DUF3383"/>
    <property type="match status" value="1"/>
</dbReference>
<name>M1ZZ77_CLOBO</name>
<evidence type="ECO:0008006" key="3">
    <source>
        <dbReference type="Google" id="ProtNLM"/>
    </source>
</evidence>
<reference evidence="1 2" key="2">
    <citation type="submission" date="2013-03" db="EMBL/GenBank/DDBJ databases">
        <title>Diversity in Clostridium botulinum.</title>
        <authorList>
            <person name="Timme R.E."/>
            <person name="Allard M."/>
            <person name="Luo Y."/>
            <person name="Strain E."/>
            <person name="Gonzalez-Escalona N."/>
            <person name="Brown E."/>
        </authorList>
    </citation>
    <scope>NUCLEOTIDE SEQUENCE [LARGE SCALE GENOMIC DNA]</scope>
    <source>
        <strain evidence="1 2">CFSAN001627</strain>
    </source>
</reference>
<protein>
    <recommendedName>
        <fullName evidence="3">Phage protein</fullName>
    </recommendedName>
</protein>